<dbReference type="EMBL" id="JAHQCW010000015">
    <property type="protein sequence ID" value="MBU9737011.1"/>
    <property type="molecule type" value="Genomic_DNA"/>
</dbReference>
<dbReference type="GO" id="GO:0003677">
    <property type="term" value="F:DNA binding"/>
    <property type="evidence" value="ECO:0007669"/>
    <property type="project" value="UniProtKB-UniRule"/>
</dbReference>
<dbReference type="PRINTS" id="PR00455">
    <property type="entry name" value="HTHTETR"/>
</dbReference>
<keyword evidence="1 2" id="KW-0238">DNA-binding</keyword>
<dbReference type="Pfam" id="PF00440">
    <property type="entry name" value="TetR_N"/>
    <property type="match status" value="1"/>
</dbReference>
<dbReference type="PROSITE" id="PS50977">
    <property type="entry name" value="HTH_TETR_2"/>
    <property type="match status" value="1"/>
</dbReference>
<dbReference type="AlphaFoldDB" id="A0A949NEB9"/>
<sequence length="202" mass="23836">MGAEKKIQQRTIESRKKLLDAAYHLFVEKGYYNTNTKEIARYAGLSIGNFYNYYQDKGEIYCVLLKKYATDSCKAMQELFDQLIALEGPIAYKDFLSLYLRQLLERAVDTKKFFEDSIVIAKENAQVQFTLSEAEESLIAIIETFLRKRYPDRQDDYYIKARMIYVITDQVAKDILCVNSQQQKEKYIQLFIEEILHFSFDQ</sequence>
<proteinExistence type="predicted"/>
<accession>A0A949NEB9</accession>
<evidence type="ECO:0000256" key="1">
    <source>
        <dbReference type="ARBA" id="ARBA00023125"/>
    </source>
</evidence>
<dbReference type="RefSeq" id="WP_238721647.1">
    <property type="nucleotide sequence ID" value="NZ_JAHQCW010000015.1"/>
</dbReference>
<evidence type="ECO:0000256" key="2">
    <source>
        <dbReference type="PROSITE-ProRule" id="PRU00335"/>
    </source>
</evidence>
<dbReference type="Proteomes" id="UP000712157">
    <property type="component" value="Unassembled WGS sequence"/>
</dbReference>
<organism evidence="4 5">
    <name type="scientific">Diplocloster agilis</name>
    <dbReference type="NCBI Taxonomy" id="2850323"/>
    <lineage>
        <taxon>Bacteria</taxon>
        <taxon>Bacillati</taxon>
        <taxon>Bacillota</taxon>
        <taxon>Clostridia</taxon>
        <taxon>Lachnospirales</taxon>
        <taxon>Lachnospiraceae</taxon>
        <taxon>Diplocloster</taxon>
    </lineage>
</organism>
<dbReference type="PANTHER" id="PTHR43479">
    <property type="entry name" value="ACREF/ENVCD OPERON REPRESSOR-RELATED"/>
    <property type="match status" value="1"/>
</dbReference>
<dbReference type="InterPro" id="IPR001647">
    <property type="entry name" value="HTH_TetR"/>
</dbReference>
<dbReference type="InterPro" id="IPR009057">
    <property type="entry name" value="Homeodomain-like_sf"/>
</dbReference>
<protein>
    <submittedName>
        <fullName evidence="4">TetR/AcrR family transcriptional regulator</fullName>
    </submittedName>
</protein>
<dbReference type="Gene3D" id="1.10.357.10">
    <property type="entry name" value="Tetracycline Repressor, domain 2"/>
    <property type="match status" value="1"/>
</dbReference>
<evidence type="ECO:0000259" key="3">
    <source>
        <dbReference type="PROSITE" id="PS50977"/>
    </source>
</evidence>
<keyword evidence="5" id="KW-1185">Reference proteome</keyword>
<feature type="DNA-binding region" description="H-T-H motif" evidence="2">
    <location>
        <begin position="35"/>
        <end position="54"/>
    </location>
</feature>
<reference evidence="4" key="1">
    <citation type="submission" date="2021-06" db="EMBL/GenBank/DDBJ databases">
        <title>Description of novel taxa of the family Lachnospiraceae.</title>
        <authorList>
            <person name="Chaplin A.V."/>
            <person name="Sokolova S.R."/>
            <person name="Pikina A.P."/>
            <person name="Korzhanova M."/>
            <person name="Belova V."/>
            <person name="Korostin D."/>
            <person name="Efimov B.A."/>
        </authorList>
    </citation>
    <scope>NUCLEOTIDE SEQUENCE</scope>
    <source>
        <strain evidence="4">ASD5720</strain>
    </source>
</reference>
<feature type="domain" description="HTH tetR-type" evidence="3">
    <location>
        <begin position="12"/>
        <end position="72"/>
    </location>
</feature>
<gene>
    <name evidence="4" type="ORF">KTH89_10705</name>
</gene>
<comment type="caution">
    <text evidence="4">The sequence shown here is derived from an EMBL/GenBank/DDBJ whole genome shotgun (WGS) entry which is preliminary data.</text>
</comment>
<name>A0A949NEB9_9FIRM</name>
<evidence type="ECO:0000313" key="5">
    <source>
        <dbReference type="Proteomes" id="UP000712157"/>
    </source>
</evidence>
<dbReference type="InterPro" id="IPR050624">
    <property type="entry name" value="HTH-type_Tx_Regulator"/>
</dbReference>
<evidence type="ECO:0000313" key="4">
    <source>
        <dbReference type="EMBL" id="MBU9737011.1"/>
    </source>
</evidence>
<dbReference type="PANTHER" id="PTHR43479:SF11">
    <property type="entry name" value="ACREF_ENVCD OPERON REPRESSOR-RELATED"/>
    <property type="match status" value="1"/>
</dbReference>
<dbReference type="SUPFAM" id="SSF46689">
    <property type="entry name" value="Homeodomain-like"/>
    <property type="match status" value="1"/>
</dbReference>